<protein>
    <submittedName>
        <fullName evidence="2">Uncharacterized protein</fullName>
    </submittedName>
</protein>
<feature type="transmembrane region" description="Helical" evidence="1">
    <location>
        <begin position="38"/>
        <end position="60"/>
    </location>
</feature>
<keyword evidence="1" id="KW-1133">Transmembrane helix</keyword>
<keyword evidence="3" id="KW-1185">Reference proteome</keyword>
<comment type="caution">
    <text evidence="2">The sequence shown here is derived from an EMBL/GenBank/DDBJ whole genome shotgun (WGS) entry which is preliminary data.</text>
</comment>
<name>A0AAD3NHN6_LATJO</name>
<dbReference type="AlphaFoldDB" id="A0AAD3NHN6"/>
<dbReference type="Proteomes" id="UP001279410">
    <property type="component" value="Unassembled WGS sequence"/>
</dbReference>
<evidence type="ECO:0000256" key="1">
    <source>
        <dbReference type="SAM" id="Phobius"/>
    </source>
</evidence>
<sequence>MDVFIYCLRCLPFIALLITFICFNSRRTKPQQHKPGSVWMDVFIYCLRCLPFIALLITFICFNSRQTKPQQHKPGTFVVIQTPDVSVMEGETVNISCCWEDNSVWMDVFIYCLRCPAFIALHNLHLLPTAERTKPQPSTNQISLAGSRALAVVGLGS</sequence>
<keyword evidence="1" id="KW-0472">Membrane</keyword>
<organism evidence="2 3">
    <name type="scientific">Lates japonicus</name>
    <name type="common">Japanese lates</name>
    <dbReference type="NCBI Taxonomy" id="270547"/>
    <lineage>
        <taxon>Eukaryota</taxon>
        <taxon>Metazoa</taxon>
        <taxon>Chordata</taxon>
        <taxon>Craniata</taxon>
        <taxon>Vertebrata</taxon>
        <taxon>Euteleostomi</taxon>
        <taxon>Actinopterygii</taxon>
        <taxon>Neopterygii</taxon>
        <taxon>Teleostei</taxon>
        <taxon>Neoteleostei</taxon>
        <taxon>Acanthomorphata</taxon>
        <taxon>Carangaria</taxon>
        <taxon>Carangaria incertae sedis</taxon>
        <taxon>Centropomidae</taxon>
        <taxon>Lates</taxon>
    </lineage>
</organism>
<accession>A0AAD3NHN6</accession>
<gene>
    <name evidence="2" type="ORF">AKAME5_002339100</name>
</gene>
<proteinExistence type="predicted"/>
<evidence type="ECO:0000313" key="3">
    <source>
        <dbReference type="Proteomes" id="UP001279410"/>
    </source>
</evidence>
<feature type="transmembrane region" description="Helical" evidence="1">
    <location>
        <begin position="6"/>
        <end position="26"/>
    </location>
</feature>
<evidence type="ECO:0000313" key="2">
    <source>
        <dbReference type="EMBL" id="GLD72067.1"/>
    </source>
</evidence>
<reference evidence="2" key="1">
    <citation type="submission" date="2022-08" db="EMBL/GenBank/DDBJ databases">
        <title>Genome sequencing of akame (Lates japonicus).</title>
        <authorList>
            <person name="Hashiguchi Y."/>
            <person name="Takahashi H."/>
        </authorList>
    </citation>
    <scope>NUCLEOTIDE SEQUENCE</scope>
    <source>
        <strain evidence="2">Kochi</strain>
    </source>
</reference>
<keyword evidence="1" id="KW-0812">Transmembrane</keyword>
<dbReference type="EMBL" id="BRZM01000848">
    <property type="protein sequence ID" value="GLD72067.1"/>
    <property type="molecule type" value="Genomic_DNA"/>
</dbReference>